<accession>A0A6J7ISU8</accession>
<protein>
    <submittedName>
        <fullName evidence="2">Unannotated protein</fullName>
    </submittedName>
</protein>
<name>A0A6J7ISU8_9ZZZZ</name>
<dbReference type="GO" id="GO:0016787">
    <property type="term" value="F:hydrolase activity"/>
    <property type="evidence" value="ECO:0007669"/>
    <property type="project" value="InterPro"/>
</dbReference>
<dbReference type="SUPFAM" id="SSF56300">
    <property type="entry name" value="Metallo-dependent phosphatases"/>
    <property type="match status" value="1"/>
</dbReference>
<feature type="domain" description="Calcineurin-like phosphoesterase" evidence="1">
    <location>
        <begin position="1"/>
        <end position="221"/>
    </location>
</feature>
<dbReference type="InterPro" id="IPR004843">
    <property type="entry name" value="Calcineurin-like_PHP"/>
</dbReference>
<dbReference type="EMBL" id="CAFBMW010000009">
    <property type="protein sequence ID" value="CAB4933885.1"/>
    <property type="molecule type" value="Genomic_DNA"/>
</dbReference>
<dbReference type="InterPro" id="IPR029052">
    <property type="entry name" value="Metallo-depent_PP-like"/>
</dbReference>
<sequence>MKIGLIGDLEGEVDAAVDCLRLLGERGDVDVACQLGDLRLGYGPDPEGYLDTIESLCADYGIELQCITGNHENWDLLDALWAEARWQDADGTLRPIAVRDHISMLPRGFRWELGGRSFIALGSAPSVNRGLLTEGVDWWPTEVLREEHVQATIAGGHAEVMLTHDSPDRPYCTAPVADIMAGNPMGWPDDVLAYAADGIDKVTRAVLGVRPRLLAHGHFHVAGEADVRLPSADHDTTIWSLAARRDPGNVRVLDLDTLTDAAENATA</sequence>
<dbReference type="Pfam" id="PF00149">
    <property type="entry name" value="Metallophos"/>
    <property type="match status" value="1"/>
</dbReference>
<gene>
    <name evidence="2" type="ORF">UFOPK3662_01405</name>
</gene>
<organism evidence="2">
    <name type="scientific">freshwater metagenome</name>
    <dbReference type="NCBI Taxonomy" id="449393"/>
    <lineage>
        <taxon>unclassified sequences</taxon>
        <taxon>metagenomes</taxon>
        <taxon>ecological metagenomes</taxon>
    </lineage>
</organism>
<evidence type="ECO:0000259" key="1">
    <source>
        <dbReference type="Pfam" id="PF00149"/>
    </source>
</evidence>
<reference evidence="2" key="1">
    <citation type="submission" date="2020-05" db="EMBL/GenBank/DDBJ databases">
        <authorList>
            <person name="Chiriac C."/>
            <person name="Salcher M."/>
            <person name="Ghai R."/>
            <person name="Kavagutti S V."/>
        </authorList>
    </citation>
    <scope>NUCLEOTIDE SEQUENCE</scope>
</reference>
<dbReference type="AlphaFoldDB" id="A0A6J7ISU8"/>
<evidence type="ECO:0000313" key="2">
    <source>
        <dbReference type="EMBL" id="CAB4933885.1"/>
    </source>
</evidence>
<dbReference type="Gene3D" id="3.60.21.10">
    <property type="match status" value="1"/>
</dbReference>
<proteinExistence type="predicted"/>